<proteinExistence type="predicted"/>
<evidence type="ECO:0000313" key="2">
    <source>
        <dbReference type="EMBL" id="KAJ8533883.1"/>
    </source>
</evidence>
<protein>
    <recommendedName>
        <fullName evidence="4">Secreted protein</fullName>
    </recommendedName>
</protein>
<accession>A0A9Q1QZQ1</accession>
<feature type="signal peptide" evidence="1">
    <location>
        <begin position="1"/>
        <end position="18"/>
    </location>
</feature>
<organism evidence="2 3">
    <name type="scientific">Anisodus acutangulus</name>
    <dbReference type="NCBI Taxonomy" id="402998"/>
    <lineage>
        <taxon>Eukaryota</taxon>
        <taxon>Viridiplantae</taxon>
        <taxon>Streptophyta</taxon>
        <taxon>Embryophyta</taxon>
        <taxon>Tracheophyta</taxon>
        <taxon>Spermatophyta</taxon>
        <taxon>Magnoliopsida</taxon>
        <taxon>eudicotyledons</taxon>
        <taxon>Gunneridae</taxon>
        <taxon>Pentapetalae</taxon>
        <taxon>asterids</taxon>
        <taxon>lamiids</taxon>
        <taxon>Solanales</taxon>
        <taxon>Solanaceae</taxon>
        <taxon>Solanoideae</taxon>
        <taxon>Hyoscyameae</taxon>
        <taxon>Anisodus</taxon>
    </lineage>
</organism>
<evidence type="ECO:0000313" key="3">
    <source>
        <dbReference type="Proteomes" id="UP001152561"/>
    </source>
</evidence>
<comment type="caution">
    <text evidence="2">The sequence shown here is derived from an EMBL/GenBank/DDBJ whole genome shotgun (WGS) entry which is preliminary data.</text>
</comment>
<keyword evidence="1" id="KW-0732">Signal</keyword>
<dbReference type="EMBL" id="JAJAGQ010000019">
    <property type="protein sequence ID" value="KAJ8533883.1"/>
    <property type="molecule type" value="Genomic_DNA"/>
</dbReference>
<evidence type="ECO:0000256" key="1">
    <source>
        <dbReference type="SAM" id="SignalP"/>
    </source>
</evidence>
<dbReference type="AlphaFoldDB" id="A0A9Q1QZQ1"/>
<keyword evidence="3" id="KW-1185">Reference proteome</keyword>
<sequence>MLVVNACILYILVLTSDCLWWMPNFFHSSSNCHCLTEETFALETISCPFAAPLLHCHHRPFKRGITLSAN</sequence>
<reference evidence="3" key="1">
    <citation type="journal article" date="2023" name="Proc. Natl. Acad. Sci. U.S.A.">
        <title>Genomic and structural basis for evolution of tropane alkaloid biosynthesis.</title>
        <authorList>
            <person name="Wanga Y.-J."/>
            <person name="Taina T."/>
            <person name="Yua J.-Y."/>
            <person name="Lia J."/>
            <person name="Xua B."/>
            <person name="Chenc J."/>
            <person name="D'Auriad J.C."/>
            <person name="Huanga J.-P."/>
            <person name="Huanga S.-X."/>
        </authorList>
    </citation>
    <scope>NUCLEOTIDE SEQUENCE [LARGE SCALE GENOMIC DNA]</scope>
    <source>
        <strain evidence="3">cv. KIB-2019</strain>
    </source>
</reference>
<evidence type="ECO:0008006" key="4">
    <source>
        <dbReference type="Google" id="ProtNLM"/>
    </source>
</evidence>
<name>A0A9Q1QZQ1_9SOLA</name>
<dbReference type="Proteomes" id="UP001152561">
    <property type="component" value="Unassembled WGS sequence"/>
</dbReference>
<gene>
    <name evidence="2" type="ORF">K7X08_007207</name>
</gene>
<feature type="chain" id="PRO_5040331996" description="Secreted protein" evidence="1">
    <location>
        <begin position="19"/>
        <end position="70"/>
    </location>
</feature>